<dbReference type="RefSeq" id="WP_141927316.1">
    <property type="nucleotide sequence ID" value="NZ_BAABCI010000040.1"/>
</dbReference>
<reference evidence="7 8" key="1">
    <citation type="submission" date="2019-06" db="EMBL/GenBank/DDBJ databases">
        <title>Sequencing the genomes of 1000 actinobacteria strains.</title>
        <authorList>
            <person name="Klenk H.-P."/>
        </authorList>
    </citation>
    <scope>NUCLEOTIDE SEQUENCE [LARGE SCALE GENOMIC DNA]</scope>
    <source>
        <strain evidence="7 8">DSM 19828</strain>
    </source>
</reference>
<dbReference type="OrthoDB" id="9810135at2"/>
<dbReference type="GO" id="GO:0000725">
    <property type="term" value="P:recombinational repair"/>
    <property type="evidence" value="ECO:0007669"/>
    <property type="project" value="TreeGrafter"/>
</dbReference>
<dbReference type="GO" id="GO:0003677">
    <property type="term" value="F:DNA binding"/>
    <property type="evidence" value="ECO:0007669"/>
    <property type="project" value="InterPro"/>
</dbReference>
<dbReference type="GO" id="GO:0005524">
    <property type="term" value="F:ATP binding"/>
    <property type="evidence" value="ECO:0007669"/>
    <property type="project" value="UniProtKB-UniRule"/>
</dbReference>
<dbReference type="InterPro" id="IPR027417">
    <property type="entry name" value="P-loop_NTPase"/>
</dbReference>
<feature type="domain" description="UvrD-like helicase ATP-binding" evidence="6">
    <location>
        <begin position="3"/>
        <end position="380"/>
    </location>
</feature>
<evidence type="ECO:0000256" key="2">
    <source>
        <dbReference type="ARBA" id="ARBA00022801"/>
    </source>
</evidence>
<keyword evidence="4 5" id="KW-0067">ATP-binding</keyword>
<sequence length="572" mass="62708">MTELDSSQREVAEVEPETRQIVLAGPGAGKSETVGALAANLVATHKLYPEEILVISFSRAAVSVVRRRTEHVVDEGQGVRVRTIDSLAASLVEELSDSPAPFKSYDDTVLQAIALMAAGDDVFGDIRHVIVDEVQDVVGVRAEFVLALLEALPDDAGFTLLGDPLQSLYDFQLTDDHPMTSQQFLDSVRRRRNVAQRDLRGEYRSRTTVAGEMSRLRKELEGLDPSRRRRRVETASADLSPLGELDEDAVETIASWRGRTVLLCDTNARAALAASALARHGVRAEAVAEARDVSHPAWIALALADHQHTRIERSEFMAVAEGAGCPDVDEAWRQMRTVAGAGSGVDIRTFARQLAGLRGRDMFRRVPESPIVVSTVHRAKGLEFDNVVLVDSDDWSNDLGDAERMASMLYVAMSRGRDRVTKVDGIDVGRWRRAAYGDGERPWVKRPFRARGLLGVLMEPRMARAFGATGSGVTETLGAIVTWEETEPLIDEAGNEFPSWVASVDDEPIARTGEHFGRFMARECARGVIPRLNGGRVDGFETALGEPRSEQPGRHGLWVAARISGSVDLEWS</sequence>
<keyword evidence="8" id="KW-1185">Reference proteome</keyword>
<protein>
    <submittedName>
        <fullName evidence="7">UvrD-like helicase family protein</fullName>
    </submittedName>
</protein>
<dbReference type="InterPro" id="IPR027785">
    <property type="entry name" value="UvrD-like_helicase_C"/>
</dbReference>
<dbReference type="PANTHER" id="PTHR11070">
    <property type="entry name" value="UVRD / RECB / PCRA DNA HELICASE FAMILY MEMBER"/>
    <property type="match status" value="1"/>
</dbReference>
<organism evidence="7 8">
    <name type="scientific">Yimella lutea</name>
    <dbReference type="NCBI Taxonomy" id="587872"/>
    <lineage>
        <taxon>Bacteria</taxon>
        <taxon>Bacillati</taxon>
        <taxon>Actinomycetota</taxon>
        <taxon>Actinomycetes</taxon>
        <taxon>Micrococcales</taxon>
        <taxon>Dermacoccaceae</taxon>
        <taxon>Yimella</taxon>
    </lineage>
</organism>
<dbReference type="Pfam" id="PF13538">
    <property type="entry name" value="UvrD_C_2"/>
    <property type="match status" value="1"/>
</dbReference>
<name>A0A542ECS5_9MICO</name>
<keyword evidence="3 5" id="KW-0347">Helicase</keyword>
<dbReference type="PANTHER" id="PTHR11070:SF2">
    <property type="entry name" value="ATP-DEPENDENT DNA HELICASE SRS2"/>
    <property type="match status" value="1"/>
</dbReference>
<proteinExistence type="predicted"/>
<dbReference type="AlphaFoldDB" id="A0A542ECS5"/>
<dbReference type="InterPro" id="IPR000212">
    <property type="entry name" value="DNA_helicase_UvrD/REP"/>
</dbReference>
<dbReference type="Pfam" id="PF13245">
    <property type="entry name" value="AAA_19"/>
    <property type="match status" value="1"/>
</dbReference>
<dbReference type="Gene3D" id="3.40.50.300">
    <property type="entry name" value="P-loop containing nucleotide triphosphate hydrolases"/>
    <property type="match status" value="2"/>
</dbReference>
<evidence type="ECO:0000313" key="8">
    <source>
        <dbReference type="Proteomes" id="UP000320806"/>
    </source>
</evidence>
<evidence type="ECO:0000256" key="3">
    <source>
        <dbReference type="ARBA" id="ARBA00022806"/>
    </source>
</evidence>
<dbReference type="GO" id="GO:0043138">
    <property type="term" value="F:3'-5' DNA helicase activity"/>
    <property type="evidence" value="ECO:0007669"/>
    <property type="project" value="TreeGrafter"/>
</dbReference>
<gene>
    <name evidence="7" type="ORF">FB459_0471</name>
</gene>
<comment type="caution">
    <text evidence="7">The sequence shown here is derived from an EMBL/GenBank/DDBJ whole genome shotgun (WGS) entry which is preliminary data.</text>
</comment>
<evidence type="ECO:0000259" key="6">
    <source>
        <dbReference type="PROSITE" id="PS51198"/>
    </source>
</evidence>
<evidence type="ECO:0000256" key="5">
    <source>
        <dbReference type="PROSITE-ProRule" id="PRU00560"/>
    </source>
</evidence>
<evidence type="ECO:0000256" key="4">
    <source>
        <dbReference type="ARBA" id="ARBA00022840"/>
    </source>
</evidence>
<dbReference type="InterPro" id="IPR014016">
    <property type="entry name" value="UvrD-like_ATP-bd"/>
</dbReference>
<dbReference type="SUPFAM" id="SSF52540">
    <property type="entry name" value="P-loop containing nucleoside triphosphate hydrolases"/>
    <property type="match status" value="1"/>
</dbReference>
<feature type="binding site" evidence="5">
    <location>
        <begin position="24"/>
        <end position="31"/>
    </location>
    <ligand>
        <name>ATP</name>
        <dbReference type="ChEBI" id="CHEBI:30616"/>
    </ligand>
</feature>
<dbReference type="EMBL" id="VFMO01000001">
    <property type="protein sequence ID" value="TQJ13076.1"/>
    <property type="molecule type" value="Genomic_DNA"/>
</dbReference>
<accession>A0A542ECS5</accession>
<dbReference type="Proteomes" id="UP000320806">
    <property type="component" value="Unassembled WGS sequence"/>
</dbReference>
<keyword evidence="1 5" id="KW-0547">Nucleotide-binding</keyword>
<keyword evidence="2 5" id="KW-0378">Hydrolase</keyword>
<evidence type="ECO:0000256" key="1">
    <source>
        <dbReference type="ARBA" id="ARBA00022741"/>
    </source>
</evidence>
<evidence type="ECO:0000313" key="7">
    <source>
        <dbReference type="EMBL" id="TQJ13076.1"/>
    </source>
</evidence>
<dbReference type="GO" id="GO:0016787">
    <property type="term" value="F:hydrolase activity"/>
    <property type="evidence" value="ECO:0007669"/>
    <property type="project" value="UniProtKB-UniRule"/>
</dbReference>
<dbReference type="PROSITE" id="PS51198">
    <property type="entry name" value="UVRD_HELICASE_ATP_BIND"/>
    <property type="match status" value="1"/>
</dbReference>